<dbReference type="SUPFAM" id="SSF52540">
    <property type="entry name" value="P-loop containing nucleoside triphosphate hydrolases"/>
    <property type="match status" value="1"/>
</dbReference>
<evidence type="ECO:0000313" key="1">
    <source>
        <dbReference type="EMBL" id="GAA3708129.1"/>
    </source>
</evidence>
<gene>
    <name evidence="1" type="ORF">GCM10022224_087050</name>
</gene>
<dbReference type="InterPro" id="IPR027417">
    <property type="entry name" value="P-loop_NTPase"/>
</dbReference>
<accession>A0ABP7DUC3</accession>
<dbReference type="Pfam" id="PF13671">
    <property type="entry name" value="AAA_33"/>
    <property type="match status" value="1"/>
</dbReference>
<dbReference type="Gene3D" id="3.40.50.300">
    <property type="entry name" value="P-loop containing nucleotide triphosphate hydrolases"/>
    <property type="match status" value="1"/>
</dbReference>
<evidence type="ECO:0000313" key="2">
    <source>
        <dbReference type="Proteomes" id="UP001500902"/>
    </source>
</evidence>
<sequence>MNGLPGSGKTTLARALGRQLGWPVFSKDDLEETPADVLERPGELDGREWSRRLGTAAGESMWTLLASAGRGAVLESPWPAPLRPVVLAGLARAGVRAGPGVREIWCDVPVEPARRRYEARVRHAVHHDGEVGDERWAEWAAVARPLGLGPVYWIDAAKEVDIRGLAELCAAPQ</sequence>
<protein>
    <recommendedName>
        <fullName evidence="3">AAA domain-containing protein</fullName>
    </recommendedName>
</protein>
<dbReference type="EMBL" id="BAAAZP010000196">
    <property type="protein sequence ID" value="GAA3708129.1"/>
    <property type="molecule type" value="Genomic_DNA"/>
</dbReference>
<evidence type="ECO:0008006" key="3">
    <source>
        <dbReference type="Google" id="ProtNLM"/>
    </source>
</evidence>
<dbReference type="Proteomes" id="UP001500902">
    <property type="component" value="Unassembled WGS sequence"/>
</dbReference>
<name>A0ABP7DUC3_9ACTN</name>
<organism evidence="1 2">
    <name type="scientific">Nonomuraea antimicrobica</name>
    <dbReference type="NCBI Taxonomy" id="561173"/>
    <lineage>
        <taxon>Bacteria</taxon>
        <taxon>Bacillati</taxon>
        <taxon>Actinomycetota</taxon>
        <taxon>Actinomycetes</taxon>
        <taxon>Streptosporangiales</taxon>
        <taxon>Streptosporangiaceae</taxon>
        <taxon>Nonomuraea</taxon>
    </lineage>
</organism>
<proteinExistence type="predicted"/>
<dbReference type="RefSeq" id="WP_344892776.1">
    <property type="nucleotide sequence ID" value="NZ_BAAAZP010000196.1"/>
</dbReference>
<keyword evidence="2" id="KW-1185">Reference proteome</keyword>
<reference evidence="2" key="1">
    <citation type="journal article" date="2019" name="Int. J. Syst. Evol. Microbiol.">
        <title>The Global Catalogue of Microorganisms (GCM) 10K type strain sequencing project: providing services to taxonomists for standard genome sequencing and annotation.</title>
        <authorList>
            <consortium name="The Broad Institute Genomics Platform"/>
            <consortium name="The Broad Institute Genome Sequencing Center for Infectious Disease"/>
            <person name="Wu L."/>
            <person name="Ma J."/>
        </authorList>
    </citation>
    <scope>NUCLEOTIDE SEQUENCE [LARGE SCALE GENOMIC DNA]</scope>
    <source>
        <strain evidence="2">JCM 16904</strain>
    </source>
</reference>
<comment type="caution">
    <text evidence="1">The sequence shown here is derived from an EMBL/GenBank/DDBJ whole genome shotgun (WGS) entry which is preliminary data.</text>
</comment>